<dbReference type="InterPro" id="IPR001958">
    <property type="entry name" value="Tet-R_TetA/multi-R_MdtG-like"/>
</dbReference>
<comment type="similarity">
    <text evidence="2">Belongs to the major facilitator superfamily. TCR/Tet family.</text>
</comment>
<protein>
    <submittedName>
        <fullName evidence="9">MFS transporter</fullName>
    </submittedName>
</protein>
<evidence type="ECO:0000256" key="6">
    <source>
        <dbReference type="ARBA" id="ARBA00023136"/>
    </source>
</evidence>
<dbReference type="PROSITE" id="PS50850">
    <property type="entry name" value="MFS"/>
    <property type="match status" value="1"/>
</dbReference>
<feature type="transmembrane region" description="Helical" evidence="7">
    <location>
        <begin position="137"/>
        <end position="159"/>
    </location>
</feature>
<comment type="caution">
    <text evidence="9">The sequence shown here is derived from an EMBL/GenBank/DDBJ whole genome shotgun (WGS) entry which is preliminary data.</text>
</comment>
<evidence type="ECO:0000256" key="5">
    <source>
        <dbReference type="ARBA" id="ARBA00022989"/>
    </source>
</evidence>
<keyword evidence="4 7" id="KW-0812">Transmembrane</keyword>
<feature type="transmembrane region" description="Helical" evidence="7">
    <location>
        <begin position="285"/>
        <end position="302"/>
    </location>
</feature>
<dbReference type="InterPro" id="IPR020846">
    <property type="entry name" value="MFS_dom"/>
</dbReference>
<dbReference type="Proteomes" id="UP001183222">
    <property type="component" value="Unassembled WGS sequence"/>
</dbReference>
<keyword evidence="3" id="KW-0813">Transport</keyword>
<dbReference type="Gene3D" id="1.20.1720.10">
    <property type="entry name" value="Multidrug resistance protein D"/>
    <property type="match status" value="1"/>
</dbReference>
<dbReference type="PANTHER" id="PTHR23506">
    <property type="entry name" value="GH10249P"/>
    <property type="match status" value="1"/>
</dbReference>
<feature type="transmembrane region" description="Helical" evidence="7">
    <location>
        <begin position="46"/>
        <end position="65"/>
    </location>
</feature>
<dbReference type="InterPro" id="IPR050930">
    <property type="entry name" value="MFS_Vesicular_Transporter"/>
</dbReference>
<name>A0ABU2K5I7_9ACTN</name>
<feature type="transmembrane region" description="Helical" evidence="7">
    <location>
        <begin position="308"/>
        <end position="330"/>
    </location>
</feature>
<keyword evidence="5 7" id="KW-1133">Transmembrane helix</keyword>
<dbReference type="CDD" id="cd17325">
    <property type="entry name" value="MFS_MdtG_SLC18_like"/>
    <property type="match status" value="1"/>
</dbReference>
<dbReference type="InterPro" id="IPR005829">
    <property type="entry name" value="Sugar_transporter_CS"/>
</dbReference>
<keyword evidence="6 7" id="KW-0472">Membrane</keyword>
<dbReference type="PRINTS" id="PR01035">
    <property type="entry name" value="TCRTETA"/>
</dbReference>
<feature type="transmembrane region" description="Helical" evidence="7">
    <location>
        <begin position="370"/>
        <end position="391"/>
    </location>
</feature>
<comment type="subcellular location">
    <subcellularLocation>
        <location evidence="1">Cell membrane</location>
        <topology evidence="1">Multi-pass membrane protein</topology>
    </subcellularLocation>
</comment>
<feature type="domain" description="Major facilitator superfamily (MFS) profile" evidence="8">
    <location>
        <begin position="12"/>
        <end position="395"/>
    </location>
</feature>
<evidence type="ECO:0000256" key="1">
    <source>
        <dbReference type="ARBA" id="ARBA00004651"/>
    </source>
</evidence>
<evidence type="ECO:0000256" key="3">
    <source>
        <dbReference type="ARBA" id="ARBA00022448"/>
    </source>
</evidence>
<dbReference type="PROSITE" id="PS00216">
    <property type="entry name" value="SUGAR_TRANSPORT_1"/>
    <property type="match status" value="1"/>
</dbReference>
<dbReference type="InterPro" id="IPR036259">
    <property type="entry name" value="MFS_trans_sf"/>
</dbReference>
<evidence type="ECO:0000256" key="2">
    <source>
        <dbReference type="ARBA" id="ARBA00007520"/>
    </source>
</evidence>
<feature type="transmembrane region" description="Helical" evidence="7">
    <location>
        <begin position="342"/>
        <end position="364"/>
    </location>
</feature>
<evidence type="ECO:0000256" key="7">
    <source>
        <dbReference type="SAM" id="Phobius"/>
    </source>
</evidence>
<evidence type="ECO:0000313" key="10">
    <source>
        <dbReference type="Proteomes" id="UP001183222"/>
    </source>
</evidence>
<dbReference type="PANTHER" id="PTHR23506:SF23">
    <property type="entry name" value="GH10249P"/>
    <property type="match status" value="1"/>
</dbReference>
<evidence type="ECO:0000313" key="9">
    <source>
        <dbReference type="EMBL" id="MDT0275432.1"/>
    </source>
</evidence>
<evidence type="ECO:0000256" key="4">
    <source>
        <dbReference type="ARBA" id="ARBA00022692"/>
    </source>
</evidence>
<dbReference type="InterPro" id="IPR011701">
    <property type="entry name" value="MFS"/>
</dbReference>
<feature type="transmembrane region" description="Helical" evidence="7">
    <location>
        <begin position="103"/>
        <end position="125"/>
    </location>
</feature>
<organism evidence="9 10">
    <name type="scientific">Blastococcus goldschmidtiae</name>
    <dbReference type="NCBI Taxonomy" id="3075546"/>
    <lineage>
        <taxon>Bacteria</taxon>
        <taxon>Bacillati</taxon>
        <taxon>Actinomycetota</taxon>
        <taxon>Actinomycetes</taxon>
        <taxon>Geodermatophilales</taxon>
        <taxon>Geodermatophilaceae</taxon>
        <taxon>Blastococcus</taxon>
    </lineage>
</organism>
<feature type="transmembrane region" description="Helical" evidence="7">
    <location>
        <begin position="12"/>
        <end position="34"/>
    </location>
</feature>
<evidence type="ECO:0000259" key="8">
    <source>
        <dbReference type="PROSITE" id="PS50850"/>
    </source>
</evidence>
<proteinExistence type="inferred from homology"/>
<accession>A0ABU2K5I7</accession>
<sequence>MRLVGRGELPREVGVLAIIAFVVALGFGIVAPAIPLFARDFGVGRTAVGLAVSAFAFFRFVSAFGGGSLVERFGERLVLAAGLLIVAVTTGAAGLAGSFPVFLALRAAGGVGSAMFSVAALSLLFRVAPPTHRGRAAATWQGGFILGGIAGPAAGGLLAELSPRLPFFLYAGFLLVAGVVGMVLLRTAPEGATAAPSAGVDLDPGPVGLRSALRSRAYLAALVANLGVGWVLFGVRNSLVPLYVTEELGRTVAWAGAGLLVGSLAQAIALLRSGRLVDEWGRRPSLLLGSTLATTSMLVLVAPPQLGLFLLSMAVFGLAAALLASAPAALVADVSPARGGRVVAVFQMSADLGAITGPLVAGWLTDVASFQWAFAVSALVLAAALVATLSLPRAGAPTAAGTGRG</sequence>
<dbReference type="RefSeq" id="WP_311344254.1">
    <property type="nucleotide sequence ID" value="NZ_JAVREI010000002.1"/>
</dbReference>
<feature type="transmembrane region" description="Helical" evidence="7">
    <location>
        <begin position="77"/>
        <end position="97"/>
    </location>
</feature>
<feature type="transmembrane region" description="Helical" evidence="7">
    <location>
        <begin position="253"/>
        <end position="273"/>
    </location>
</feature>
<dbReference type="Pfam" id="PF07690">
    <property type="entry name" value="MFS_1"/>
    <property type="match status" value="1"/>
</dbReference>
<dbReference type="EMBL" id="JAVREI010000002">
    <property type="protein sequence ID" value="MDT0275432.1"/>
    <property type="molecule type" value="Genomic_DNA"/>
</dbReference>
<keyword evidence="10" id="KW-1185">Reference proteome</keyword>
<dbReference type="Gene3D" id="1.20.1250.20">
    <property type="entry name" value="MFS general substrate transporter like domains"/>
    <property type="match status" value="1"/>
</dbReference>
<gene>
    <name evidence="9" type="ORF">RM425_05905</name>
</gene>
<feature type="transmembrane region" description="Helical" evidence="7">
    <location>
        <begin position="217"/>
        <end position="233"/>
    </location>
</feature>
<reference evidence="10" key="1">
    <citation type="submission" date="2023-07" db="EMBL/GenBank/DDBJ databases">
        <title>30 novel species of actinomycetes from the DSMZ collection.</title>
        <authorList>
            <person name="Nouioui I."/>
        </authorList>
    </citation>
    <scope>NUCLEOTIDE SEQUENCE [LARGE SCALE GENOMIC DNA]</scope>
    <source>
        <strain evidence="10">DSM 46792</strain>
    </source>
</reference>
<feature type="transmembrane region" description="Helical" evidence="7">
    <location>
        <begin position="165"/>
        <end position="185"/>
    </location>
</feature>
<dbReference type="SUPFAM" id="SSF103473">
    <property type="entry name" value="MFS general substrate transporter"/>
    <property type="match status" value="1"/>
</dbReference>